<dbReference type="SMART" id="SM00100">
    <property type="entry name" value="cNMP"/>
    <property type="match status" value="1"/>
</dbReference>
<proteinExistence type="predicted"/>
<dbReference type="InterPro" id="IPR045641">
    <property type="entry name" value="SrpI-like"/>
</dbReference>
<dbReference type="SUPFAM" id="SSF51206">
    <property type="entry name" value="cAMP-binding domain-like"/>
    <property type="match status" value="1"/>
</dbReference>
<dbReference type="InterPro" id="IPR050397">
    <property type="entry name" value="Env_Response_Regulators"/>
</dbReference>
<dbReference type="InterPro" id="IPR014710">
    <property type="entry name" value="RmlC-like_jellyroll"/>
</dbReference>
<dbReference type="PANTHER" id="PTHR24567:SF74">
    <property type="entry name" value="HTH-TYPE TRANSCRIPTIONAL REGULATOR ARCR"/>
    <property type="match status" value="1"/>
</dbReference>
<dbReference type="Pfam" id="PF19307">
    <property type="entry name" value="SrpI-like"/>
    <property type="match status" value="1"/>
</dbReference>
<keyword evidence="3" id="KW-1185">Reference proteome</keyword>
<dbReference type="RefSeq" id="WP_231334784.1">
    <property type="nucleotide sequence ID" value="NZ_CP059572.1"/>
</dbReference>
<dbReference type="InterPro" id="IPR018490">
    <property type="entry name" value="cNMP-bd_dom_sf"/>
</dbReference>
<dbReference type="NCBIfam" id="NF041163">
    <property type="entry name" value="encap_f2b"/>
    <property type="match status" value="1"/>
</dbReference>
<organism evidence="2 3">
    <name type="scientific">Actinomadura graeca</name>
    <dbReference type="NCBI Taxonomy" id="2750812"/>
    <lineage>
        <taxon>Bacteria</taxon>
        <taxon>Bacillati</taxon>
        <taxon>Actinomycetota</taxon>
        <taxon>Actinomycetes</taxon>
        <taxon>Streptosporangiales</taxon>
        <taxon>Thermomonosporaceae</taxon>
        <taxon>Actinomadura</taxon>
    </lineage>
</organism>
<evidence type="ECO:0000259" key="1">
    <source>
        <dbReference type="PROSITE" id="PS50042"/>
    </source>
</evidence>
<dbReference type="Gene3D" id="2.60.120.10">
    <property type="entry name" value="Jelly Rolls"/>
    <property type="match status" value="1"/>
</dbReference>
<protein>
    <submittedName>
        <fullName evidence="2">Cyclic nucleotide-binding domain-containing protein</fullName>
    </submittedName>
</protein>
<dbReference type="PANTHER" id="PTHR24567">
    <property type="entry name" value="CRP FAMILY TRANSCRIPTIONAL REGULATORY PROTEIN"/>
    <property type="match status" value="1"/>
</dbReference>
<dbReference type="CDD" id="cd00038">
    <property type="entry name" value="CAP_ED"/>
    <property type="match status" value="1"/>
</dbReference>
<reference evidence="2" key="1">
    <citation type="submission" date="2020-07" db="EMBL/GenBank/DDBJ databases">
        <authorList>
            <person name="Tarantini F.S."/>
            <person name="Hong K.W."/>
            <person name="Chan K.G."/>
        </authorList>
    </citation>
    <scope>NUCLEOTIDE SEQUENCE</scope>
    <source>
        <strain evidence="2">32-07</strain>
    </source>
</reference>
<evidence type="ECO:0000313" key="3">
    <source>
        <dbReference type="Proteomes" id="UP001049518"/>
    </source>
</evidence>
<feature type="domain" description="Cyclic nucleotide-binding" evidence="1">
    <location>
        <begin position="92"/>
        <end position="196"/>
    </location>
</feature>
<name>A0ABX8QS28_9ACTN</name>
<evidence type="ECO:0000313" key="2">
    <source>
        <dbReference type="EMBL" id="QXJ21621.1"/>
    </source>
</evidence>
<accession>A0ABX8QS28</accession>
<dbReference type="InterPro" id="IPR049817">
    <property type="entry name" value="Encap_f2b"/>
</dbReference>
<dbReference type="EMBL" id="CP059572">
    <property type="protein sequence ID" value="QXJ21621.1"/>
    <property type="molecule type" value="Genomic_DNA"/>
</dbReference>
<gene>
    <name evidence="2" type="ORF">AGRA3207_002492</name>
</gene>
<dbReference type="InterPro" id="IPR000595">
    <property type="entry name" value="cNMP-bd_dom"/>
</dbReference>
<sequence length="456" mass="50512">MTEQQLSLSTSAARNLATTTKSVPQMQGITPRWLLSVLPWVHVEAGTYRVNRRLTYRLGDGRVPFVNDGADVRVAPPGLTELPALRGIDDTEILDALAGRFVQREYDTGEAIAEAGRPVDHVYLIAHGKVAPTAAGRYDAAVEYDVLDGGQFFGDRALLGAAGEWEHTYRAITPCTVLALPQEAIDELTGRFDSLRGHLERYRDAPVPPRTRHGEAAIELASGHDGEPVLPGTFVDYEPSPREYEMAVTQTRLRVHTRVADLYNNPMNQLEQQLRLIIEEVRERQEHELINNRDFGLLHNCDVQQRIQTRGGPPTPADMDGLLARRRKTRLFLAHPRTIAAFGRECTRRGVYFSGVERDGRRLPAWRGVPIYPCDKIPISPRGTSSILALRTGADDQGVVGLRQTGVPDEVQPGLSVRFTGIDDRAISTYQVSAYYSAAVLVPNALGVMENVEIAR</sequence>
<dbReference type="Proteomes" id="UP001049518">
    <property type="component" value="Chromosome"/>
</dbReference>
<dbReference type="PROSITE" id="PS50042">
    <property type="entry name" value="CNMP_BINDING_3"/>
    <property type="match status" value="1"/>
</dbReference>
<dbReference type="Pfam" id="PF00027">
    <property type="entry name" value="cNMP_binding"/>
    <property type="match status" value="1"/>
</dbReference>